<evidence type="ECO:0000313" key="9">
    <source>
        <dbReference type="Proteomes" id="UP001162834"/>
    </source>
</evidence>
<feature type="transmembrane region" description="Helical" evidence="6">
    <location>
        <begin position="80"/>
        <end position="101"/>
    </location>
</feature>
<dbReference type="GO" id="GO:0004252">
    <property type="term" value="F:serine-type endopeptidase activity"/>
    <property type="evidence" value="ECO:0007669"/>
    <property type="project" value="InterPro"/>
</dbReference>
<evidence type="ECO:0000256" key="3">
    <source>
        <dbReference type="ARBA" id="ARBA00022989"/>
    </source>
</evidence>
<dbReference type="GO" id="GO:0016020">
    <property type="term" value="C:membrane"/>
    <property type="evidence" value="ECO:0007669"/>
    <property type="project" value="UniProtKB-SubCell"/>
</dbReference>
<proteinExistence type="predicted"/>
<dbReference type="PANTHER" id="PTHR43066">
    <property type="entry name" value="RHOMBOID-RELATED PROTEIN"/>
    <property type="match status" value="1"/>
</dbReference>
<reference evidence="8" key="1">
    <citation type="journal article" date="2022" name="Int. J. Syst. Evol. Microbiol.">
        <title>Pseudomonas aegrilactucae sp. nov. and Pseudomonas morbosilactucae sp. nov., pathogens causing bacterial rot of lettuce in Japan.</title>
        <authorList>
            <person name="Sawada H."/>
            <person name="Fujikawa T."/>
            <person name="Satou M."/>
        </authorList>
    </citation>
    <scope>NUCLEOTIDE SEQUENCE</scope>
    <source>
        <strain evidence="8">0166_1</strain>
    </source>
</reference>
<evidence type="ECO:0000256" key="4">
    <source>
        <dbReference type="ARBA" id="ARBA00023136"/>
    </source>
</evidence>
<keyword evidence="9" id="KW-1185">Reference proteome</keyword>
<dbReference type="RefSeq" id="WP_259314338.1">
    <property type="nucleotide sequence ID" value="NZ_CP087164.1"/>
</dbReference>
<dbReference type="EMBL" id="CP087164">
    <property type="protein sequence ID" value="UGS34675.1"/>
    <property type="molecule type" value="Genomic_DNA"/>
</dbReference>
<dbReference type="Pfam" id="PF01694">
    <property type="entry name" value="Rhomboid"/>
    <property type="match status" value="1"/>
</dbReference>
<evidence type="ECO:0000256" key="1">
    <source>
        <dbReference type="ARBA" id="ARBA00004141"/>
    </source>
</evidence>
<keyword evidence="2 6" id="KW-0812">Transmembrane</keyword>
<feature type="transmembrane region" description="Helical" evidence="6">
    <location>
        <begin position="219"/>
        <end position="236"/>
    </location>
</feature>
<feature type="transmembrane region" description="Helical" evidence="6">
    <location>
        <begin position="242"/>
        <end position="261"/>
    </location>
</feature>
<dbReference type="InterPro" id="IPR035952">
    <property type="entry name" value="Rhomboid-like_sf"/>
</dbReference>
<feature type="transmembrane region" description="Helical" evidence="6">
    <location>
        <begin position="161"/>
        <end position="180"/>
    </location>
</feature>
<organism evidence="8 9">
    <name type="scientific">Capillimicrobium parvum</name>
    <dbReference type="NCBI Taxonomy" id="2884022"/>
    <lineage>
        <taxon>Bacteria</taxon>
        <taxon>Bacillati</taxon>
        <taxon>Actinomycetota</taxon>
        <taxon>Thermoleophilia</taxon>
        <taxon>Solirubrobacterales</taxon>
        <taxon>Capillimicrobiaceae</taxon>
        <taxon>Capillimicrobium</taxon>
    </lineage>
</organism>
<comment type="subcellular location">
    <subcellularLocation>
        <location evidence="1">Membrane</location>
        <topology evidence="1">Multi-pass membrane protein</topology>
    </subcellularLocation>
</comment>
<dbReference type="SUPFAM" id="SSF144091">
    <property type="entry name" value="Rhomboid-like"/>
    <property type="match status" value="1"/>
</dbReference>
<evidence type="ECO:0000256" key="5">
    <source>
        <dbReference type="SAM" id="MobiDB-lite"/>
    </source>
</evidence>
<protein>
    <recommendedName>
        <fullName evidence="7">Peptidase S54 rhomboid domain-containing protein</fullName>
    </recommendedName>
</protein>
<feature type="region of interest" description="Disordered" evidence="5">
    <location>
        <begin position="38"/>
        <end position="71"/>
    </location>
</feature>
<gene>
    <name evidence="8" type="ORF">DSM104329_01055</name>
</gene>
<dbReference type="Proteomes" id="UP001162834">
    <property type="component" value="Chromosome"/>
</dbReference>
<accession>A0A9E6XUZ8</accession>
<dbReference type="Gene3D" id="1.20.1540.10">
    <property type="entry name" value="Rhomboid-like"/>
    <property type="match status" value="1"/>
</dbReference>
<sequence>MARGADLFVVCKNCGSEVSPYVTECPYCGQRVRKRAPKIERGAQRPAEKPRRSRRSSSAPRLGRLRPGELPGLRTEGRPVVTIAIVAGAFLAYLAAVAGAFDPLNAIIFGKLDGEWWRIFTAPFVHLSGGGTIFAGGAYQFATMVAIGVFGTMLERRRGAVAVLVIAVLAGAGGMLAAASLDDFPIAAGSNGLALGLLCAWAVPNLLAWRRGDEWEGDLLGTAVMAAVLLLMPVAVDIADAVAGVTGAVVGLVIGLVLARLPARG</sequence>
<dbReference type="AlphaFoldDB" id="A0A9E6XUZ8"/>
<evidence type="ECO:0000256" key="6">
    <source>
        <dbReference type="SAM" id="Phobius"/>
    </source>
</evidence>
<name>A0A9E6XUZ8_9ACTN</name>
<evidence type="ECO:0000259" key="7">
    <source>
        <dbReference type="Pfam" id="PF01694"/>
    </source>
</evidence>
<keyword evidence="4 6" id="KW-0472">Membrane</keyword>
<feature type="domain" description="Peptidase S54 rhomboid" evidence="7">
    <location>
        <begin position="114"/>
        <end position="260"/>
    </location>
</feature>
<feature type="transmembrane region" description="Helical" evidence="6">
    <location>
        <begin position="186"/>
        <end position="207"/>
    </location>
</feature>
<evidence type="ECO:0000313" key="8">
    <source>
        <dbReference type="EMBL" id="UGS34675.1"/>
    </source>
</evidence>
<keyword evidence="3 6" id="KW-1133">Transmembrane helix</keyword>
<feature type="compositionally biased region" description="Basic and acidic residues" evidence="5">
    <location>
        <begin position="38"/>
        <end position="50"/>
    </location>
</feature>
<dbReference type="InterPro" id="IPR022764">
    <property type="entry name" value="Peptidase_S54_rhomboid_dom"/>
</dbReference>
<dbReference type="KEGG" id="sbae:DSM104329_01055"/>
<evidence type="ECO:0000256" key="2">
    <source>
        <dbReference type="ARBA" id="ARBA00022692"/>
    </source>
</evidence>